<dbReference type="Gene3D" id="3.30.930.10">
    <property type="entry name" value="Bira Bifunctional Protein, Domain 2"/>
    <property type="match status" value="1"/>
</dbReference>
<dbReference type="InterPro" id="IPR045864">
    <property type="entry name" value="aa-tRNA-synth_II/BPL/LPL"/>
</dbReference>
<evidence type="ECO:0000313" key="3">
    <source>
        <dbReference type="EMBL" id="VIP04656.1"/>
    </source>
</evidence>
<name>A0A6C2YT66_9BACT</name>
<dbReference type="PROSITE" id="PS51733">
    <property type="entry name" value="BPL_LPL_CATALYTIC"/>
    <property type="match status" value="1"/>
</dbReference>
<accession>A0A6C2YT66</accession>
<dbReference type="FunCoup" id="A0A6C2YT66">
    <property type="interactions" value="381"/>
</dbReference>
<keyword evidence="1 3" id="KW-0436">Ligase</keyword>
<dbReference type="GO" id="GO:0004077">
    <property type="term" value="F:biotin--[biotin carboxyl-carrier protein] ligase activity"/>
    <property type="evidence" value="ECO:0007669"/>
    <property type="project" value="InterPro"/>
</dbReference>
<dbReference type="RefSeq" id="WP_162659709.1">
    <property type="nucleotide sequence ID" value="NZ_LR593887.1"/>
</dbReference>
<dbReference type="InterPro" id="IPR004143">
    <property type="entry name" value="BPL_LPL_catalytic"/>
</dbReference>
<evidence type="ECO:0000313" key="4">
    <source>
        <dbReference type="Proteomes" id="UP000464378"/>
    </source>
</evidence>
<keyword evidence="4" id="KW-1185">Reference proteome</keyword>
<evidence type="ECO:0000256" key="1">
    <source>
        <dbReference type="ARBA" id="ARBA00022598"/>
    </source>
</evidence>
<dbReference type="Proteomes" id="UP000464378">
    <property type="component" value="Chromosome"/>
</dbReference>
<dbReference type="SUPFAM" id="SSF55681">
    <property type="entry name" value="Class II aaRS and biotin synthetases"/>
    <property type="match status" value="1"/>
</dbReference>
<dbReference type="KEGG" id="tim:GMBLW1_45370"/>
<reference evidence="3" key="1">
    <citation type="submission" date="2019-04" db="EMBL/GenBank/DDBJ databases">
        <authorList>
            <consortium name="Science for Life Laboratories"/>
        </authorList>
    </citation>
    <scope>NUCLEOTIDE SEQUENCE</scope>
    <source>
        <strain evidence="3">MBLW1</strain>
    </source>
</reference>
<organism evidence="3">
    <name type="scientific">Tuwongella immobilis</name>
    <dbReference type="NCBI Taxonomy" id="692036"/>
    <lineage>
        <taxon>Bacteria</taxon>
        <taxon>Pseudomonadati</taxon>
        <taxon>Planctomycetota</taxon>
        <taxon>Planctomycetia</taxon>
        <taxon>Gemmatales</taxon>
        <taxon>Gemmataceae</taxon>
        <taxon>Tuwongella</taxon>
    </lineage>
</organism>
<dbReference type="GO" id="GO:0005737">
    <property type="term" value="C:cytoplasm"/>
    <property type="evidence" value="ECO:0007669"/>
    <property type="project" value="TreeGrafter"/>
</dbReference>
<dbReference type="Pfam" id="PF03099">
    <property type="entry name" value="BPL_LplA_LipB"/>
    <property type="match status" value="1"/>
</dbReference>
<dbReference type="PANTHER" id="PTHR12835">
    <property type="entry name" value="BIOTIN PROTEIN LIGASE"/>
    <property type="match status" value="1"/>
</dbReference>
<dbReference type="EMBL" id="LR586016">
    <property type="protein sequence ID" value="VIP04656.1"/>
    <property type="molecule type" value="Genomic_DNA"/>
</dbReference>
<dbReference type="InterPro" id="IPR004408">
    <property type="entry name" value="Biotin_CoA_COase_ligase"/>
</dbReference>
<dbReference type="AlphaFoldDB" id="A0A6C2YT66"/>
<dbReference type="NCBIfam" id="TIGR00121">
    <property type="entry name" value="birA_ligase"/>
    <property type="match status" value="1"/>
</dbReference>
<evidence type="ECO:0000259" key="2">
    <source>
        <dbReference type="PROSITE" id="PS51733"/>
    </source>
</evidence>
<proteinExistence type="predicted"/>
<dbReference type="CDD" id="cd16442">
    <property type="entry name" value="BPL"/>
    <property type="match status" value="1"/>
</dbReference>
<dbReference type="EMBL" id="LR593887">
    <property type="protein sequence ID" value="VTS06673.1"/>
    <property type="molecule type" value="Genomic_DNA"/>
</dbReference>
<sequence length="260" mass="28403">MPTPEIWTLPTRIIGREVQVYAVTDSTNDRAAMLGHDAQHDGTVVLAWNQTAGRGQYGRIWQCGERQGVLLSVLLRPPAMLRHPAILTVWAAVAVAETVQRLTGESSRIKWPNDVLVNGQKICGILLESSGSAMVAGMGLNVNQTTADFEAAGLPDATSLAMLLGRAVDPAEVARTLIDQLDREYTRLLDGEIALLEATWKARLGLMGKMVAVEKHDGIRLIGRLMELGFDGVYLDVGGSLPSLFRPEEVRQIREQRPES</sequence>
<protein>
    <recommendedName>
        <fullName evidence="2">BPL/LPL catalytic domain-containing protein</fullName>
    </recommendedName>
</protein>
<dbReference type="PANTHER" id="PTHR12835:SF5">
    <property type="entry name" value="BIOTIN--PROTEIN LIGASE"/>
    <property type="match status" value="1"/>
</dbReference>
<gene>
    <name evidence="3" type="ORF">GMBLW1_45370</name>
</gene>
<feature type="domain" description="BPL/LPL catalytic" evidence="2">
    <location>
        <begin position="1"/>
        <end position="189"/>
    </location>
</feature>
<dbReference type="InParanoid" id="A0A6C2YT66"/>